<feature type="region of interest" description="Disordered" evidence="1">
    <location>
        <begin position="49"/>
        <end position="119"/>
    </location>
</feature>
<evidence type="ECO:0000313" key="3">
    <source>
        <dbReference type="EMBL" id="ENN74384.1"/>
    </source>
</evidence>
<evidence type="ECO:0000256" key="1">
    <source>
        <dbReference type="SAM" id="MobiDB-lite"/>
    </source>
</evidence>
<dbReference type="PANTHER" id="PTHR33327:SF3">
    <property type="entry name" value="RNA-DIRECTED DNA POLYMERASE"/>
    <property type="match status" value="1"/>
</dbReference>
<organism evidence="3">
    <name type="scientific">Dendroctonus ponderosae</name>
    <name type="common">Mountain pine beetle</name>
    <dbReference type="NCBI Taxonomy" id="77166"/>
    <lineage>
        <taxon>Eukaryota</taxon>
        <taxon>Metazoa</taxon>
        <taxon>Ecdysozoa</taxon>
        <taxon>Arthropoda</taxon>
        <taxon>Hexapoda</taxon>
        <taxon>Insecta</taxon>
        <taxon>Pterygota</taxon>
        <taxon>Neoptera</taxon>
        <taxon>Endopterygota</taxon>
        <taxon>Coleoptera</taxon>
        <taxon>Polyphaga</taxon>
        <taxon>Cucujiformia</taxon>
        <taxon>Curculionidae</taxon>
        <taxon>Scolytinae</taxon>
        <taxon>Dendroctonus</taxon>
    </lineage>
</organism>
<dbReference type="OMA" id="KNIRIWQ"/>
<feature type="non-terminal residue" evidence="3">
    <location>
        <position position="403"/>
    </location>
</feature>
<sequence length="403" mass="43761">MQGWGEAQPIAINLEATGVPHCISLTHTCGALCGWTNLSLAARGNDMDFGGASSEEPSGSAAGKGPRDTPSGESAHTKQAATTGTQKRHRSDGSTPDKPQPKRPCVGTSARKGTAHKSYRDAISGIKMEGQKSGSSGGLVGTTAIPVSVRIPPLWGKNIRIWQMQVEAQFSNSNIVQEKTKFNHILAALESDVAEMISDFIFQLQSSQPYTDLMRQSDGRKVNKLLTELDLGDRKPSHLLREMKVLAGTQVQPDFLRAMFLQRLPNNVRAILATSSDSLDNIASMANKIMELSTPSYSTQAVVSTPTPPHDNDRISRLETQVAQLCSTINSVKPRTRSSSRSTHQPTQLDVSSFDFCWSHIKYGRKARKCTVTNLSATGKTIHNYHSSFSTLAPGLQFSNLLK</sequence>
<gene>
    <name evidence="3" type="ORF">YQE_09024</name>
</gene>
<dbReference type="PANTHER" id="PTHR33327">
    <property type="entry name" value="ENDONUCLEASE"/>
    <property type="match status" value="1"/>
</dbReference>
<dbReference type="InterPro" id="IPR055469">
    <property type="entry name" value="DUF7041"/>
</dbReference>
<name>N6T2M5_DENPD</name>
<feature type="compositionally biased region" description="Low complexity" evidence="1">
    <location>
        <begin position="50"/>
        <end position="63"/>
    </location>
</feature>
<protein>
    <recommendedName>
        <fullName evidence="2">DUF7041 domain-containing protein</fullName>
    </recommendedName>
</protein>
<evidence type="ECO:0000259" key="2">
    <source>
        <dbReference type="Pfam" id="PF23055"/>
    </source>
</evidence>
<feature type="domain" description="DUF7041" evidence="2">
    <location>
        <begin position="151"/>
        <end position="214"/>
    </location>
</feature>
<dbReference type="HOGENOM" id="CLU_684396_0_0_1"/>
<dbReference type="EMBL" id="KB741072">
    <property type="protein sequence ID" value="ENN74384.1"/>
    <property type="molecule type" value="Genomic_DNA"/>
</dbReference>
<feature type="compositionally biased region" description="Polar residues" evidence="1">
    <location>
        <begin position="71"/>
        <end position="85"/>
    </location>
</feature>
<feature type="non-terminal residue" evidence="3">
    <location>
        <position position="1"/>
    </location>
</feature>
<dbReference type="AlphaFoldDB" id="N6T2M5"/>
<dbReference type="Pfam" id="PF23055">
    <property type="entry name" value="DUF7041"/>
    <property type="match status" value="1"/>
</dbReference>
<accession>N6T2M5</accession>
<reference evidence="3" key="1">
    <citation type="journal article" date="2013" name="Genome Biol.">
        <title>Draft genome of the mountain pine beetle, Dendroctonus ponderosae Hopkins, a major forest pest.</title>
        <authorList>
            <person name="Keeling C.I."/>
            <person name="Yuen M.M."/>
            <person name="Liao N.Y."/>
            <person name="Docking T.R."/>
            <person name="Chan S.K."/>
            <person name="Taylor G.A."/>
            <person name="Palmquist D.L."/>
            <person name="Jackman S.D."/>
            <person name="Nguyen A."/>
            <person name="Li M."/>
            <person name="Henderson H."/>
            <person name="Janes J.K."/>
            <person name="Zhao Y."/>
            <person name="Pandoh P."/>
            <person name="Moore R."/>
            <person name="Sperling F.A."/>
            <person name="Huber D.P."/>
            <person name="Birol I."/>
            <person name="Jones S.J."/>
            <person name="Bohlmann J."/>
        </authorList>
    </citation>
    <scope>NUCLEOTIDE SEQUENCE</scope>
</reference>
<proteinExistence type="predicted"/>